<dbReference type="Gene3D" id="1.10.443.10">
    <property type="entry name" value="Intergrase catalytic core"/>
    <property type="match status" value="1"/>
</dbReference>
<evidence type="ECO:0000259" key="4">
    <source>
        <dbReference type="PROSITE" id="PS51900"/>
    </source>
</evidence>
<evidence type="ECO:0000256" key="3">
    <source>
        <dbReference type="PROSITE-ProRule" id="PRU01248"/>
    </source>
</evidence>
<proteinExistence type="predicted"/>
<dbReference type="InterPro" id="IPR010998">
    <property type="entry name" value="Integrase_recombinase_N"/>
</dbReference>
<dbReference type="GO" id="GO:0006310">
    <property type="term" value="P:DNA recombination"/>
    <property type="evidence" value="ECO:0007669"/>
    <property type="project" value="UniProtKB-KW"/>
</dbReference>
<evidence type="ECO:0000256" key="2">
    <source>
        <dbReference type="ARBA" id="ARBA00023172"/>
    </source>
</evidence>
<feature type="domain" description="Core-binding (CB)" evidence="4">
    <location>
        <begin position="8"/>
        <end position="103"/>
    </location>
</feature>
<keyword evidence="1 3" id="KW-0238">DNA-binding</keyword>
<dbReference type="SUPFAM" id="SSF56349">
    <property type="entry name" value="DNA breaking-rejoining enzymes"/>
    <property type="match status" value="1"/>
</dbReference>
<dbReference type="InterPro" id="IPR044068">
    <property type="entry name" value="CB"/>
</dbReference>
<gene>
    <name evidence="5" type="ORF">C2R22_02500</name>
</gene>
<evidence type="ECO:0000313" key="6">
    <source>
        <dbReference type="Proteomes" id="UP000236584"/>
    </source>
</evidence>
<dbReference type="Gene3D" id="1.10.150.130">
    <property type="match status" value="1"/>
</dbReference>
<evidence type="ECO:0000313" key="5">
    <source>
        <dbReference type="EMBL" id="AUV80661.1"/>
    </source>
</evidence>
<dbReference type="PROSITE" id="PS51900">
    <property type="entry name" value="CB"/>
    <property type="match status" value="1"/>
</dbReference>
<keyword evidence="6" id="KW-1185">Reference proteome</keyword>
<name>A0A2I8VFI2_9EURY</name>
<dbReference type="EMBL" id="CP026309">
    <property type="protein sequence ID" value="AUV80661.1"/>
    <property type="molecule type" value="Genomic_DNA"/>
</dbReference>
<dbReference type="Proteomes" id="UP000236584">
    <property type="component" value="Chromosome"/>
</dbReference>
<dbReference type="GO" id="GO:0015074">
    <property type="term" value="P:DNA integration"/>
    <property type="evidence" value="ECO:0007669"/>
    <property type="project" value="InterPro"/>
</dbReference>
<dbReference type="OrthoDB" id="198497at2157"/>
<dbReference type="InterPro" id="IPR013762">
    <property type="entry name" value="Integrase-like_cat_sf"/>
</dbReference>
<protein>
    <submittedName>
        <fullName evidence="5">Integrase</fullName>
    </submittedName>
</protein>
<organism evidence="5 6">
    <name type="scientific">Salinigranum rubrum</name>
    <dbReference type="NCBI Taxonomy" id="755307"/>
    <lineage>
        <taxon>Archaea</taxon>
        <taxon>Methanobacteriati</taxon>
        <taxon>Methanobacteriota</taxon>
        <taxon>Stenosarchaea group</taxon>
        <taxon>Halobacteria</taxon>
        <taxon>Halobacteriales</taxon>
        <taxon>Haloferacaceae</taxon>
        <taxon>Salinigranum</taxon>
    </lineage>
</organism>
<dbReference type="InterPro" id="IPR011010">
    <property type="entry name" value="DNA_brk_join_enz"/>
</dbReference>
<dbReference type="AlphaFoldDB" id="A0A2I8VFI2"/>
<reference evidence="5 6" key="1">
    <citation type="submission" date="2018-01" db="EMBL/GenBank/DDBJ databases">
        <title>Complete genome sequence of Salinigranum rubrum GX10T, an extremely halophilic archaeon isolated from a marine solar saltern.</title>
        <authorList>
            <person name="Han S."/>
        </authorList>
    </citation>
    <scope>NUCLEOTIDE SEQUENCE [LARGE SCALE GENOMIC DNA]</scope>
    <source>
        <strain evidence="5 6">GX10</strain>
    </source>
</reference>
<accession>A0A2I8VFI2</accession>
<evidence type="ECO:0000256" key="1">
    <source>
        <dbReference type="ARBA" id="ARBA00023125"/>
    </source>
</evidence>
<dbReference type="GO" id="GO:0003677">
    <property type="term" value="F:DNA binding"/>
    <property type="evidence" value="ECO:0007669"/>
    <property type="project" value="UniProtKB-UniRule"/>
</dbReference>
<keyword evidence="2" id="KW-0233">DNA recombination</keyword>
<sequence>MSGDLVPLAPAEGRRMYLDAKQDELAAETIEGQSYRLAAFVAWCEENEIENLGELRGRDLYAYRIWRREGNYAADEDEDPEPLAPSTLRGQLATLRAFLRFCATIDAVPAGLADDVPLPTVSDGDDVSDSTLHPARAEPILDYLGRYHYASRRHAEILLAWHTGCRISGLRALDLRDLSLEGETPTIEFVHRPDTGTSLKNGTSGERVNVISRRMASVLSDWIDGPRPRVKDEYDRHPLFTTKHGRVHKGTLRTDAYVVTRPCWYGEECPHDRDPETCEATTVRKASECPSSRSPHDFRSGRVTAYRSDNVPRRVVGDRLDASEDVLDKHYDRRNARQRAIQRQQFL</sequence>
<dbReference type="KEGG" id="srub:C2R22_02500"/>